<dbReference type="Gene3D" id="3.20.20.210">
    <property type="match status" value="1"/>
</dbReference>
<name>A0A931DEZ1_9MICC</name>
<protein>
    <recommendedName>
        <fullName evidence="4">Cobalamin-independent methionine synthase MetE C-terminal/archaeal domain-containing protein</fullName>
    </recommendedName>
</protein>
<gene>
    <name evidence="2" type="ORF">IW252_002372</name>
</gene>
<dbReference type="AlphaFoldDB" id="A0A931DEZ1"/>
<evidence type="ECO:0000313" key="2">
    <source>
        <dbReference type="EMBL" id="MBG6085605.1"/>
    </source>
</evidence>
<feature type="compositionally biased region" description="Polar residues" evidence="1">
    <location>
        <begin position="1"/>
        <end position="18"/>
    </location>
</feature>
<comment type="caution">
    <text evidence="2">The sequence shown here is derived from an EMBL/GenBank/DDBJ whole genome shotgun (WGS) entry which is preliminary data.</text>
</comment>
<feature type="region of interest" description="Disordered" evidence="1">
    <location>
        <begin position="1"/>
        <end position="31"/>
    </location>
</feature>
<keyword evidence="3" id="KW-1185">Reference proteome</keyword>
<evidence type="ECO:0008006" key="4">
    <source>
        <dbReference type="Google" id="ProtNLM"/>
    </source>
</evidence>
<dbReference type="SUPFAM" id="SSF51726">
    <property type="entry name" value="UROD/MetE-like"/>
    <property type="match status" value="1"/>
</dbReference>
<evidence type="ECO:0000313" key="3">
    <source>
        <dbReference type="Proteomes" id="UP000625033"/>
    </source>
</evidence>
<dbReference type="Proteomes" id="UP000625033">
    <property type="component" value="Unassembled WGS sequence"/>
</dbReference>
<dbReference type="RefSeq" id="WP_231366002.1">
    <property type="nucleotide sequence ID" value="NZ_JADOTZ010000001.1"/>
</dbReference>
<proteinExistence type="predicted"/>
<organism evidence="2 3">
    <name type="scientific">Zhihengliuella flava</name>
    <dbReference type="NCBI Taxonomy" id="1285193"/>
    <lineage>
        <taxon>Bacteria</taxon>
        <taxon>Bacillati</taxon>
        <taxon>Actinomycetota</taxon>
        <taxon>Actinomycetes</taxon>
        <taxon>Micrococcales</taxon>
        <taxon>Micrococcaceae</taxon>
        <taxon>Zhihengliuella</taxon>
    </lineage>
</organism>
<reference evidence="2" key="1">
    <citation type="submission" date="2020-11" db="EMBL/GenBank/DDBJ databases">
        <title>Sequencing the genomes of 1000 actinobacteria strains.</title>
        <authorList>
            <person name="Klenk H.-P."/>
        </authorList>
    </citation>
    <scope>NUCLEOTIDE SEQUENCE</scope>
    <source>
        <strain evidence="2">DSM 26152</strain>
    </source>
</reference>
<evidence type="ECO:0000256" key="1">
    <source>
        <dbReference type="SAM" id="MobiDB-lite"/>
    </source>
</evidence>
<dbReference type="EMBL" id="JADOTZ010000001">
    <property type="protein sequence ID" value="MBG6085605.1"/>
    <property type="molecule type" value="Genomic_DNA"/>
</dbReference>
<sequence length="354" mass="37467">MPDHSSAPTRESTLSASVRVSAHGDMPGTDPVEATRVIRGELGAPHVPHLVELPARGVGADPVGRTVAVLSELSADVRTYGWQLVDAPGHEGRRAESLLRGDINVLADALGAEDAPTRELKTRLRGPLSLARDLFLRTGERALSDHGARRDVAESLAAGLTDHLGALRGAGATRVTVHLDEPGLTDILEGAVPTASGYRTLRSIGRQEMLRAWRTVIQAAREAGADDVVLSTDAAPRSLAAVAEAMTGAECTGIALPISPLDMPAWEQLAELVEGGTSLWLGLIDPRREPPGVLRCVEAVRGPWRSVGLTDASLGRLRLLPTDGFDDVAPHHVRAVLTRLQQTAEALNQIMADA</sequence>
<dbReference type="InterPro" id="IPR038071">
    <property type="entry name" value="UROD/MetE-like_sf"/>
</dbReference>
<accession>A0A931DEZ1</accession>